<dbReference type="Pfam" id="PF05303">
    <property type="entry name" value="GSKIP_dom"/>
    <property type="match status" value="1"/>
</dbReference>
<dbReference type="AlphaFoldDB" id="A0A443RCA1"/>
<dbReference type="SUPFAM" id="SSF103107">
    <property type="entry name" value="Hypothetical protein c14orf129, hspc210"/>
    <property type="match status" value="1"/>
</dbReference>
<dbReference type="GO" id="GO:0019207">
    <property type="term" value="F:kinase regulator activity"/>
    <property type="evidence" value="ECO:0007669"/>
    <property type="project" value="TreeGrafter"/>
</dbReference>
<dbReference type="InterPro" id="IPR037395">
    <property type="entry name" value="GSKIP"/>
</dbReference>
<gene>
    <name evidence="4" type="ORF">B4U79_01154</name>
    <name evidence="3" type="ORF">B4U79_01748</name>
</gene>
<comment type="similarity">
    <text evidence="1">Belongs to the GSKIP family.</text>
</comment>
<proteinExistence type="inferred from homology"/>
<name>A0A443RCA1_9ACAR</name>
<evidence type="ECO:0000259" key="2">
    <source>
        <dbReference type="Pfam" id="PF05303"/>
    </source>
</evidence>
<accession>A0A443RCA1</accession>
<dbReference type="Proteomes" id="UP000285301">
    <property type="component" value="Unassembled WGS sequence"/>
</dbReference>
<dbReference type="OrthoDB" id="5804279at2759"/>
<evidence type="ECO:0000313" key="3">
    <source>
        <dbReference type="EMBL" id="RWS12915.1"/>
    </source>
</evidence>
<dbReference type="EMBL" id="NCKU01001147">
    <property type="protein sequence ID" value="RWS12965.1"/>
    <property type="molecule type" value="Genomic_DNA"/>
</dbReference>
<reference evidence="3" key="2">
    <citation type="submission" date="2018-11" db="EMBL/GenBank/DDBJ databases">
        <title>Trombidioid mite genomics.</title>
        <authorList>
            <person name="Dong X."/>
        </authorList>
    </citation>
    <scope>NUCLEOTIDE SEQUENCE</scope>
    <source>
        <strain evidence="3">UoL-WK</strain>
    </source>
</reference>
<keyword evidence="5" id="KW-1185">Reference proteome</keyword>
<dbReference type="PANTHER" id="PTHR12490:SF4">
    <property type="entry name" value="GSK3B-INTERACTING PROTEIN"/>
    <property type="match status" value="1"/>
</dbReference>
<dbReference type="PANTHER" id="PTHR12490">
    <property type="entry name" value="GSK3B-INTERACTING PROTEIN"/>
    <property type="match status" value="1"/>
</dbReference>
<organism evidence="3 5">
    <name type="scientific">Dinothrombium tinctorium</name>
    <dbReference type="NCBI Taxonomy" id="1965070"/>
    <lineage>
        <taxon>Eukaryota</taxon>
        <taxon>Metazoa</taxon>
        <taxon>Ecdysozoa</taxon>
        <taxon>Arthropoda</taxon>
        <taxon>Chelicerata</taxon>
        <taxon>Arachnida</taxon>
        <taxon>Acari</taxon>
        <taxon>Acariformes</taxon>
        <taxon>Trombidiformes</taxon>
        <taxon>Prostigmata</taxon>
        <taxon>Anystina</taxon>
        <taxon>Parasitengona</taxon>
        <taxon>Trombidioidea</taxon>
        <taxon>Trombidiidae</taxon>
        <taxon>Dinothrombium</taxon>
    </lineage>
</organism>
<dbReference type="GO" id="GO:0051018">
    <property type="term" value="F:protein kinase A binding"/>
    <property type="evidence" value="ECO:0007669"/>
    <property type="project" value="TreeGrafter"/>
</dbReference>
<dbReference type="InterPro" id="IPR007967">
    <property type="entry name" value="GSKIP_dom"/>
</dbReference>
<sequence length="128" mass="15020">MASFDVSSEEPSSCDEQRWQEDGEAIIADVQPHVHRIELSKNLVSDEHCVYFNLETKENNRYTIVMTVRGFKICANEFETIDEQYEDENYEMYYETIYALLDTVSPKYRECFGSALIDKLSKLQQSQH</sequence>
<dbReference type="InterPro" id="IPR023231">
    <property type="entry name" value="GSKIP_dom_sf"/>
</dbReference>
<dbReference type="STRING" id="1965070.A0A443RCA1"/>
<comment type="caution">
    <text evidence="3">The sequence shown here is derived from an EMBL/GenBank/DDBJ whole genome shotgun (WGS) entry which is preliminary data.</text>
</comment>
<evidence type="ECO:0000313" key="5">
    <source>
        <dbReference type="Proteomes" id="UP000285301"/>
    </source>
</evidence>
<reference evidence="3 5" key="1">
    <citation type="journal article" date="2018" name="Gigascience">
        <title>Genomes of trombidid mites reveal novel predicted allergens and laterally-transferred genes associated with secondary metabolism.</title>
        <authorList>
            <person name="Dong X."/>
            <person name="Chaisiri K."/>
            <person name="Xia D."/>
            <person name="Armstrong S.D."/>
            <person name="Fang Y."/>
            <person name="Donnelly M.J."/>
            <person name="Kadowaki T."/>
            <person name="McGarry J.W."/>
            <person name="Darby A.C."/>
            <person name="Makepeace B.L."/>
        </authorList>
    </citation>
    <scope>NUCLEOTIDE SEQUENCE [LARGE SCALE GENOMIC DNA]</scope>
    <source>
        <strain evidence="3">UoL-WK</strain>
    </source>
</reference>
<dbReference type="Gene3D" id="3.30.2280.10">
    <property type="entry name" value="Hypothetical protein (hspc210)"/>
    <property type="match status" value="1"/>
</dbReference>
<evidence type="ECO:0000256" key="1">
    <source>
        <dbReference type="ARBA" id="ARBA00009571"/>
    </source>
</evidence>
<dbReference type="GO" id="GO:0060828">
    <property type="term" value="P:regulation of canonical Wnt signaling pathway"/>
    <property type="evidence" value="ECO:0007669"/>
    <property type="project" value="InterPro"/>
</dbReference>
<evidence type="ECO:0000313" key="4">
    <source>
        <dbReference type="EMBL" id="RWS12965.1"/>
    </source>
</evidence>
<feature type="domain" description="GSKIP" evidence="2">
    <location>
        <begin position="21"/>
        <end position="123"/>
    </location>
</feature>
<dbReference type="GO" id="GO:0005737">
    <property type="term" value="C:cytoplasm"/>
    <property type="evidence" value="ECO:0007669"/>
    <property type="project" value="TreeGrafter"/>
</dbReference>
<dbReference type="EMBL" id="NCKU01001160">
    <property type="protein sequence ID" value="RWS12915.1"/>
    <property type="molecule type" value="Genomic_DNA"/>
</dbReference>
<protein>
    <submittedName>
        <fullName evidence="3">GSK3-beta interaction protein-like protein</fullName>
    </submittedName>
</protein>